<evidence type="ECO:0000256" key="1">
    <source>
        <dbReference type="ARBA" id="ARBA00005960"/>
    </source>
</evidence>
<dbReference type="EMBL" id="CP021235">
    <property type="protein sequence ID" value="ARS34812.1"/>
    <property type="molecule type" value="Genomic_DNA"/>
</dbReference>
<dbReference type="GO" id="GO:0005829">
    <property type="term" value="C:cytosol"/>
    <property type="evidence" value="ECO:0007669"/>
    <property type="project" value="TreeGrafter"/>
</dbReference>
<dbReference type="Proteomes" id="UP000266292">
    <property type="component" value="Chromosome"/>
</dbReference>
<comment type="similarity">
    <text evidence="1">Belongs to the LEA type 2 family.</text>
</comment>
<dbReference type="KEGG" id="pact:CA264_04790"/>
<organism evidence="3 4">
    <name type="scientific">Pontibacter actiniarum</name>
    <dbReference type="NCBI Taxonomy" id="323450"/>
    <lineage>
        <taxon>Bacteria</taxon>
        <taxon>Pseudomonadati</taxon>
        <taxon>Bacteroidota</taxon>
        <taxon>Cytophagia</taxon>
        <taxon>Cytophagales</taxon>
        <taxon>Hymenobacteraceae</taxon>
        <taxon>Pontibacter</taxon>
    </lineage>
</organism>
<dbReference type="PANTHER" id="PTHR31459">
    <property type="match status" value="1"/>
</dbReference>
<dbReference type="AlphaFoldDB" id="A0A1X9YPM8"/>
<proteinExistence type="inferred from homology"/>
<keyword evidence="4" id="KW-1185">Reference proteome</keyword>
<dbReference type="Pfam" id="PF03168">
    <property type="entry name" value="LEA_2"/>
    <property type="match status" value="2"/>
</dbReference>
<dbReference type="GO" id="GO:0009269">
    <property type="term" value="P:response to desiccation"/>
    <property type="evidence" value="ECO:0007669"/>
    <property type="project" value="InterPro"/>
</dbReference>
<dbReference type="RefSeq" id="WP_025605064.1">
    <property type="nucleotide sequence ID" value="NZ_CP021235.1"/>
</dbReference>
<feature type="domain" description="Water stress and hypersensitive response" evidence="2">
    <location>
        <begin position="166"/>
        <end position="281"/>
    </location>
</feature>
<dbReference type="InterPro" id="IPR013990">
    <property type="entry name" value="WHy-dom"/>
</dbReference>
<dbReference type="SMART" id="SM00769">
    <property type="entry name" value="WHy"/>
    <property type="match status" value="3"/>
</dbReference>
<gene>
    <name evidence="3" type="ORF">CA264_04790</name>
</gene>
<dbReference type="SUPFAM" id="SSF117070">
    <property type="entry name" value="LEA14-like"/>
    <property type="match status" value="6"/>
</dbReference>
<evidence type="ECO:0000313" key="3">
    <source>
        <dbReference type="EMBL" id="ARS34812.1"/>
    </source>
</evidence>
<evidence type="ECO:0000259" key="2">
    <source>
        <dbReference type="SMART" id="SM00769"/>
    </source>
</evidence>
<feature type="domain" description="Water stress and hypersensitive response" evidence="2">
    <location>
        <begin position="423"/>
        <end position="545"/>
    </location>
</feature>
<protein>
    <recommendedName>
        <fullName evidence="2">Water stress and hypersensitive response domain-containing protein</fullName>
    </recommendedName>
</protein>
<sequence>MSHKKTKWLTLSLLFVLLVGGALYYILKKKYYPKVEGIEYLKLDLVTDTALVNAGVQVQNRIPLSIAIDSVHYTITDEGDTLGWGQMTSTSTLPPLGDKVLDFKLLLQFERYRKHLQEQQDKDSLRLGVAMDVFFDLPLLSAKSITLNRNLTVPVAKAPALELQNVEVRSFSADSGYSFLLKIDATNRDLPGLTIDNFQYDIRFSDSLTISGNVDTTFHLQRGNKLLTVPVRLKTADAVALIEKLLSSDDSWSYEARVEAHIESQHPIFDSFKLAIEKNGTFDTGKMGSGKSYLPSVKQVKRLEIDSGEEQTRLHADLVVHNPAPIPFYIDSASYYIRHQGKVIARGTQDFEQVLPKNGNQSLRLDLLVNESAYQQLMQGAQGKKSIDLELSLNLIYNLKGAQREKITLQRTVHVPVAGQAGLQVAGLEVRELSPSKGAYLALKLKVKSTNLPDLRIKNLDYKLQLSDGITLQGHTAAPIEISETDSVVEVPIRLSADDLNQLIQKALKGSSDWHYQLQATAMLLSSNAILGPTKLNLAFEGELDLTKGMGGQQLLPKITSIDTLDITMAYDTAWVRLNINVKNPLPVNFYIDSLAVQLVHESDTFAISHESIAKTLPANGTQSAWITLAVNYGLWQEQLQRLQEQKNMRLVESITLVYRIEELERQRVTFSNTFQIPTPKVPFAKLQKLKLRGFSFSKGVVFNALVKIQNVNTKDLEVKNLSYSVCIQNLLDACGTINRTYDIPLGNSVVKLPVSLGIGEVARAFFAKLMGKSKKRELYLNASGTIHTANPKLQDTFVHLERWQKAVLFRQKKKAK</sequence>
<reference evidence="4" key="1">
    <citation type="submission" date="2017-05" db="EMBL/GenBank/DDBJ databases">
        <authorList>
            <person name="Ray J."/>
            <person name="Price M."/>
            <person name="Deutschbauer A."/>
        </authorList>
    </citation>
    <scope>NUCLEOTIDE SEQUENCE [LARGE SCALE GENOMIC DNA]</scope>
    <source>
        <strain evidence="4">DSM 19842</strain>
    </source>
</reference>
<dbReference type="PANTHER" id="PTHR31459:SF2">
    <property type="entry name" value="OS03G0843300 PROTEIN"/>
    <property type="match status" value="1"/>
</dbReference>
<dbReference type="Gene3D" id="2.60.40.1820">
    <property type="match status" value="6"/>
</dbReference>
<dbReference type="OrthoDB" id="894379at2"/>
<name>A0A1X9YPM8_9BACT</name>
<dbReference type="InterPro" id="IPR004864">
    <property type="entry name" value="LEA_2"/>
</dbReference>
<evidence type="ECO:0000313" key="4">
    <source>
        <dbReference type="Proteomes" id="UP000266292"/>
    </source>
</evidence>
<feature type="domain" description="Water stress and hypersensitive response" evidence="2">
    <location>
        <begin position="297"/>
        <end position="414"/>
    </location>
</feature>
<accession>A0A1X9YPM8</accession>
<dbReference type="InterPro" id="IPR045043">
    <property type="entry name" value="Lea14-like"/>
</dbReference>
<dbReference type="STRING" id="709015.GCA_000472485_00955"/>